<gene>
    <name evidence="1" type="ORF">NDES1114_LOCUS32114</name>
</gene>
<dbReference type="AlphaFoldDB" id="A0A7S1QWH0"/>
<evidence type="ECO:0000313" key="1">
    <source>
        <dbReference type="EMBL" id="CAD9149637.1"/>
    </source>
</evidence>
<protein>
    <submittedName>
        <fullName evidence="1">Uncharacterized protein</fullName>
    </submittedName>
</protein>
<reference evidence="1" key="1">
    <citation type="submission" date="2021-01" db="EMBL/GenBank/DDBJ databases">
        <authorList>
            <person name="Corre E."/>
            <person name="Pelletier E."/>
            <person name="Niang G."/>
            <person name="Scheremetjew M."/>
            <person name="Finn R."/>
            <person name="Kale V."/>
            <person name="Holt S."/>
            <person name="Cochrane G."/>
            <person name="Meng A."/>
            <person name="Brown T."/>
            <person name="Cohen L."/>
        </authorList>
    </citation>
    <scope>NUCLEOTIDE SEQUENCE</scope>
    <source>
        <strain evidence="1">CCAP 1951/1</strain>
    </source>
</reference>
<organism evidence="1">
    <name type="scientific">Neobodo designis</name>
    <name type="common">Flagellated protozoan</name>
    <name type="synonym">Bodo designis</name>
    <dbReference type="NCBI Taxonomy" id="312471"/>
    <lineage>
        <taxon>Eukaryota</taxon>
        <taxon>Discoba</taxon>
        <taxon>Euglenozoa</taxon>
        <taxon>Kinetoplastea</taxon>
        <taxon>Metakinetoplastina</taxon>
        <taxon>Neobodonida</taxon>
        <taxon>Neobodo</taxon>
    </lineage>
</organism>
<sequence>MQPTPVFLKQRFSSGVNQYGLRPQSSYEMKNPTMLYNFGRDSTLDRALVRRNEAGKNKSSPSLDSNNIHITFPFYNGFGHDGPFKLKFCEGENAALRICMAKGGSDCVRENAMLSACLGRVAPLQKEAAAMRLRFVDWFTANVSDNYTKPRTHRVHDWNHVIAAEKKVWQGRQGGAYGVRRKQVSLTNQYWSEKGFAKRSRLPING</sequence>
<accession>A0A7S1QWH0</accession>
<proteinExistence type="predicted"/>
<dbReference type="EMBL" id="HBGF01048023">
    <property type="protein sequence ID" value="CAD9149637.1"/>
    <property type="molecule type" value="Transcribed_RNA"/>
</dbReference>
<name>A0A7S1QWH0_NEODS</name>